<dbReference type="PROSITE" id="PS50043">
    <property type="entry name" value="HTH_LUXR_2"/>
    <property type="match status" value="1"/>
</dbReference>
<dbReference type="PROSITE" id="PS00622">
    <property type="entry name" value="HTH_LUXR_1"/>
    <property type="match status" value="1"/>
</dbReference>
<dbReference type="CDD" id="cd06170">
    <property type="entry name" value="LuxR_C_like"/>
    <property type="match status" value="1"/>
</dbReference>
<dbReference type="PANTHER" id="PTHR45228:SF5">
    <property type="entry name" value="CYCLIC DI-GMP PHOSPHODIESTERASE VC_1348-RELATED"/>
    <property type="match status" value="1"/>
</dbReference>
<evidence type="ECO:0000259" key="1">
    <source>
        <dbReference type="PROSITE" id="PS50043"/>
    </source>
</evidence>
<sequence length="519" mass="55385">MAGTQTPEVRLAELIASLSLATDLGLGQPQEHVLRQTVIATRLAAAAGMAPEHQAAAFYVSLLAWMGCVADSHELAHWFADDLRMRADSYQVDKAGPGMARFLLGHLAQGQPALQRITMVGRFLAQGVADMPKLFVSHCQTASDIADRLDLPPEVRTALLDAFERWDGKGVPGRARGTEIQPVMRVVHIADDAEVHHRAGGVDGALAMLRSRRGTEFDPELVDLCCSRPDEIFGGLDTVDAWGAVIRGCTPLDRTVPEAELTAVLRVFADYADLKSPWFLGYSRRVAELTAAAATAAGLGADDIALAERAALVHRIGAIGVSTGIWNKPGSLTVAERERVRTVPYLTERVLCRQPRLCKIGAVAAAGYERMDGSGYPRGLTGTAIPAPARLLAAAAVYEALGEDRPHRTAFAPGDRTAAMHAEVTAGRLDAEAVTAVLTAAGCRPGRRPRLVAGLTGRELEVLELLVRGSSNRQIAQHLSITPRTVGTHVEHIYTKIGVSTRGAAAMFAMRHGLVSAAE</sequence>
<feature type="domain" description="HD-GYP" evidence="2">
    <location>
        <begin position="257"/>
        <end position="453"/>
    </location>
</feature>
<evidence type="ECO:0000313" key="4">
    <source>
        <dbReference type="Proteomes" id="UP000093898"/>
    </source>
</evidence>
<dbReference type="InterPro" id="IPR037522">
    <property type="entry name" value="HD_GYP_dom"/>
</dbReference>
<dbReference type="GO" id="GO:0003677">
    <property type="term" value="F:DNA binding"/>
    <property type="evidence" value="ECO:0007669"/>
    <property type="project" value="InterPro"/>
</dbReference>
<dbReference type="EMBL" id="LZLC01000074">
    <property type="protein sequence ID" value="OBJ43613.1"/>
    <property type="molecule type" value="Genomic_DNA"/>
</dbReference>
<accession>A0A1A3H7M8</accession>
<evidence type="ECO:0000259" key="2">
    <source>
        <dbReference type="PROSITE" id="PS51832"/>
    </source>
</evidence>
<dbReference type="RefSeq" id="WP_064980106.1">
    <property type="nucleotide sequence ID" value="NZ_LZLC01000074.1"/>
</dbReference>
<proteinExistence type="predicted"/>
<comment type="caution">
    <text evidence="3">The sequence shown here is derived from an EMBL/GenBank/DDBJ whole genome shotgun (WGS) entry which is preliminary data.</text>
</comment>
<dbReference type="STRING" id="56689.GCA_001291445_05664"/>
<dbReference type="PROSITE" id="PS51832">
    <property type="entry name" value="HD_GYP"/>
    <property type="match status" value="2"/>
</dbReference>
<dbReference type="PRINTS" id="PR00038">
    <property type="entry name" value="HTHLUXR"/>
</dbReference>
<dbReference type="Proteomes" id="UP000093898">
    <property type="component" value="Unassembled WGS sequence"/>
</dbReference>
<organism evidence="3 4">
    <name type="scientific">Mycolicibacterium mucogenicum</name>
    <name type="common">Mycobacterium mucogenicum</name>
    <dbReference type="NCBI Taxonomy" id="56689"/>
    <lineage>
        <taxon>Bacteria</taxon>
        <taxon>Bacillati</taxon>
        <taxon>Actinomycetota</taxon>
        <taxon>Actinomycetes</taxon>
        <taxon>Mycobacteriales</taxon>
        <taxon>Mycobacteriaceae</taxon>
        <taxon>Mycolicibacterium</taxon>
    </lineage>
</organism>
<reference evidence="3 4" key="1">
    <citation type="submission" date="2016-06" db="EMBL/GenBank/DDBJ databases">
        <authorList>
            <person name="Kjaerup R.B."/>
            <person name="Dalgaard T.S."/>
            <person name="Juul-Madsen H.R."/>
        </authorList>
    </citation>
    <scope>NUCLEOTIDE SEQUENCE [LARGE SCALE GENOMIC DNA]</scope>
    <source>
        <strain evidence="3 4">1127319.6</strain>
    </source>
</reference>
<dbReference type="SUPFAM" id="SSF109604">
    <property type="entry name" value="HD-domain/PDEase-like"/>
    <property type="match status" value="2"/>
</dbReference>
<dbReference type="Gene3D" id="1.10.3210.10">
    <property type="entry name" value="Hypothetical protein af1432"/>
    <property type="match status" value="2"/>
</dbReference>
<dbReference type="PANTHER" id="PTHR45228">
    <property type="entry name" value="CYCLIC DI-GMP PHOSPHODIESTERASE TM_0186-RELATED"/>
    <property type="match status" value="1"/>
</dbReference>
<protein>
    <submittedName>
        <fullName evidence="3">LuxR family transcriptional regulator</fullName>
    </submittedName>
</protein>
<gene>
    <name evidence="3" type="ORF">A5630_18315</name>
</gene>
<dbReference type="InterPro" id="IPR036388">
    <property type="entry name" value="WH-like_DNA-bd_sf"/>
</dbReference>
<name>A0A1A3H7M8_MYCMU</name>
<dbReference type="AlphaFoldDB" id="A0A1A3H7M8"/>
<dbReference type="OrthoDB" id="9802066at2"/>
<dbReference type="Pfam" id="PF00196">
    <property type="entry name" value="GerE"/>
    <property type="match status" value="1"/>
</dbReference>
<evidence type="ECO:0000313" key="3">
    <source>
        <dbReference type="EMBL" id="OBJ43613.1"/>
    </source>
</evidence>
<feature type="domain" description="HD-GYP" evidence="2">
    <location>
        <begin position="7"/>
        <end position="241"/>
    </location>
</feature>
<dbReference type="InterPro" id="IPR000792">
    <property type="entry name" value="Tscrpt_reg_LuxR_C"/>
</dbReference>
<dbReference type="Pfam" id="PF13487">
    <property type="entry name" value="HD_5"/>
    <property type="match status" value="2"/>
</dbReference>
<dbReference type="InterPro" id="IPR016032">
    <property type="entry name" value="Sig_transdc_resp-reg_C-effctor"/>
</dbReference>
<dbReference type="SUPFAM" id="SSF46894">
    <property type="entry name" value="C-terminal effector domain of the bipartite response regulators"/>
    <property type="match status" value="1"/>
</dbReference>
<feature type="domain" description="HTH luxR-type" evidence="1">
    <location>
        <begin position="448"/>
        <end position="513"/>
    </location>
</feature>
<dbReference type="InterPro" id="IPR052020">
    <property type="entry name" value="Cyclic_di-GMP/3'3'-cGAMP_PDE"/>
</dbReference>
<dbReference type="GO" id="GO:0006355">
    <property type="term" value="P:regulation of DNA-templated transcription"/>
    <property type="evidence" value="ECO:0007669"/>
    <property type="project" value="InterPro"/>
</dbReference>
<dbReference type="SMART" id="SM00421">
    <property type="entry name" value="HTH_LUXR"/>
    <property type="match status" value="1"/>
</dbReference>
<dbReference type="Gene3D" id="1.10.10.10">
    <property type="entry name" value="Winged helix-like DNA-binding domain superfamily/Winged helix DNA-binding domain"/>
    <property type="match status" value="1"/>
</dbReference>